<feature type="coiled-coil region" evidence="4">
    <location>
        <begin position="205"/>
        <end position="232"/>
    </location>
</feature>
<dbReference type="KEGG" id="bpf:BpOF4_19215"/>
<organism evidence="6 7">
    <name type="scientific">Alkalihalophilus pseudofirmus (strain ATCC BAA-2126 / JCM 17055 / OF4)</name>
    <name type="common">Bacillus pseudofirmus</name>
    <dbReference type="NCBI Taxonomy" id="398511"/>
    <lineage>
        <taxon>Bacteria</taxon>
        <taxon>Bacillati</taxon>
        <taxon>Bacillota</taxon>
        <taxon>Bacilli</taxon>
        <taxon>Bacillales</taxon>
        <taxon>Bacillaceae</taxon>
        <taxon>Alkalihalophilus</taxon>
    </lineage>
</organism>
<dbReference type="Proteomes" id="UP000001544">
    <property type="component" value="Chromosome"/>
</dbReference>
<dbReference type="FunFam" id="3.40.50.300:FF:000216">
    <property type="entry name" value="Type VII secretion ATPase EccA"/>
    <property type="match status" value="2"/>
</dbReference>
<evidence type="ECO:0000313" key="6">
    <source>
        <dbReference type="EMBL" id="ADC51882.1"/>
    </source>
</evidence>
<evidence type="ECO:0000256" key="1">
    <source>
        <dbReference type="ARBA" id="ARBA00010378"/>
    </source>
</evidence>
<dbReference type="SUPFAM" id="SSF52540">
    <property type="entry name" value="P-loop containing nucleoside triphosphate hydrolases"/>
    <property type="match status" value="2"/>
</dbReference>
<dbReference type="HOGENOM" id="CLU_008749_3_0_9"/>
<dbReference type="EMBL" id="CP001878">
    <property type="protein sequence ID" value="ADC51882.1"/>
    <property type="molecule type" value="Genomic_DNA"/>
</dbReference>
<dbReference type="Pfam" id="PF17866">
    <property type="entry name" value="AAA_lid_6"/>
    <property type="match status" value="2"/>
</dbReference>
<protein>
    <submittedName>
        <fullName evidence="6">Stage V sporulation protein K</fullName>
    </submittedName>
</protein>
<evidence type="ECO:0000259" key="5">
    <source>
        <dbReference type="SMART" id="SM00382"/>
    </source>
</evidence>
<dbReference type="InterPro" id="IPR003593">
    <property type="entry name" value="AAA+_ATPase"/>
</dbReference>
<dbReference type="InterPro" id="IPR041627">
    <property type="entry name" value="AAA_lid_6"/>
</dbReference>
<dbReference type="eggNOG" id="COG0464">
    <property type="taxonomic scope" value="Bacteria"/>
</dbReference>
<feature type="domain" description="AAA+ ATPase" evidence="5">
    <location>
        <begin position="281"/>
        <end position="422"/>
    </location>
</feature>
<evidence type="ECO:0000256" key="4">
    <source>
        <dbReference type="SAM" id="Coils"/>
    </source>
</evidence>
<accession>D3FTQ1</accession>
<dbReference type="InterPro" id="IPR003959">
    <property type="entry name" value="ATPase_AAA_core"/>
</dbReference>
<evidence type="ECO:0000313" key="7">
    <source>
        <dbReference type="Proteomes" id="UP000001544"/>
    </source>
</evidence>
<keyword evidence="4" id="KW-0175">Coiled coil</keyword>
<dbReference type="PRINTS" id="PR00819">
    <property type="entry name" value="CBXCFQXSUPER"/>
</dbReference>
<dbReference type="PANTHER" id="PTHR43392:SF2">
    <property type="entry name" value="AAA-TYPE ATPASE FAMILY PROTEIN _ ANKYRIN REPEAT FAMILY PROTEIN"/>
    <property type="match status" value="1"/>
</dbReference>
<dbReference type="Gene3D" id="1.10.8.60">
    <property type="match status" value="1"/>
</dbReference>
<dbReference type="InterPro" id="IPR050773">
    <property type="entry name" value="CbxX/CfxQ_RuBisCO_ESX"/>
</dbReference>
<keyword evidence="3" id="KW-0067">ATP-binding</keyword>
<dbReference type="Gene3D" id="3.40.50.300">
    <property type="entry name" value="P-loop containing nucleotide triphosphate hydrolases"/>
    <property type="match status" value="2"/>
</dbReference>
<reference evidence="6 7" key="1">
    <citation type="journal article" date="2011" name="Environ. Microbiol.">
        <title>Genome of alkaliphilic Bacillus pseudofirmus OF4 reveals adaptations that support the ability to grow in an external pH range from 7.5 to 11.4.</title>
        <authorList>
            <person name="Janto B."/>
            <person name="Ahmed A."/>
            <person name="Ito M."/>
            <person name="Liu J."/>
            <person name="Hicks D.B."/>
            <person name="Pagni S."/>
            <person name="Fackelmayer O.J."/>
            <person name="Smith T.A."/>
            <person name="Earl J."/>
            <person name="Elbourne L.D."/>
            <person name="Hassan K."/>
            <person name="Paulsen I.T."/>
            <person name="Kolsto A.B."/>
            <person name="Tourasse N.J."/>
            <person name="Ehrlich G.D."/>
            <person name="Boissy R."/>
            <person name="Ivey D.M."/>
            <person name="Li G."/>
            <person name="Xue Y."/>
            <person name="Ma Y."/>
            <person name="Hu F.Z."/>
            <person name="Krulwich T.A."/>
        </authorList>
    </citation>
    <scope>NUCLEOTIDE SEQUENCE [LARGE SCALE GENOMIC DNA]</scope>
    <source>
        <strain evidence="7">ATCC BAA-2126 / JCM 17055 / OF4</strain>
    </source>
</reference>
<keyword evidence="2" id="KW-0547">Nucleotide-binding</keyword>
<dbReference type="AlphaFoldDB" id="D3FTQ1"/>
<dbReference type="Pfam" id="PF00004">
    <property type="entry name" value="AAA"/>
    <property type="match status" value="2"/>
</dbReference>
<dbReference type="PROSITE" id="PS50890">
    <property type="entry name" value="PUA"/>
    <property type="match status" value="1"/>
</dbReference>
<dbReference type="STRING" id="398511.BpOF4_19215"/>
<keyword evidence="7" id="KW-1185">Reference proteome</keyword>
<evidence type="ECO:0000256" key="3">
    <source>
        <dbReference type="ARBA" id="ARBA00022840"/>
    </source>
</evidence>
<evidence type="ECO:0000256" key="2">
    <source>
        <dbReference type="ARBA" id="ARBA00022741"/>
    </source>
</evidence>
<feature type="domain" description="AAA+ ATPase" evidence="5">
    <location>
        <begin position="558"/>
        <end position="694"/>
    </location>
</feature>
<dbReference type="InterPro" id="IPR000641">
    <property type="entry name" value="CbxX/CfxQ"/>
</dbReference>
<dbReference type="GO" id="GO:0005524">
    <property type="term" value="F:ATP binding"/>
    <property type="evidence" value="ECO:0007669"/>
    <property type="project" value="UniProtKB-KW"/>
</dbReference>
<dbReference type="SMART" id="SM00382">
    <property type="entry name" value="AAA"/>
    <property type="match status" value="2"/>
</dbReference>
<dbReference type="CDD" id="cd00009">
    <property type="entry name" value="AAA"/>
    <property type="match status" value="1"/>
</dbReference>
<name>D3FTQ1_ALKPO</name>
<dbReference type="InterPro" id="IPR027417">
    <property type="entry name" value="P-loop_NTPase"/>
</dbReference>
<dbReference type="RefSeq" id="WP_012959244.1">
    <property type="nucleotide sequence ID" value="NC_013791.2"/>
</dbReference>
<comment type="similarity">
    <text evidence="1">Belongs to the CbxX/CfxQ family.</text>
</comment>
<dbReference type="GO" id="GO:0016887">
    <property type="term" value="F:ATP hydrolysis activity"/>
    <property type="evidence" value="ECO:0007669"/>
    <property type="project" value="InterPro"/>
</dbReference>
<dbReference type="PANTHER" id="PTHR43392">
    <property type="entry name" value="AAA-TYPE ATPASE FAMILY PROTEIN / ANKYRIN REPEAT FAMILY PROTEIN"/>
    <property type="match status" value="1"/>
</dbReference>
<gene>
    <name evidence="6" type="primary">spoVK</name>
    <name evidence="6" type="ordered locus">BpOF4_19215</name>
</gene>
<sequence length="783" mass="88755">MLREQWTKEQIEQWLKSVDLGEQTFQEATALQLINQLEANSTIGETNKIRGELYARLAVERESRVHSLNDHLLHEWINKALKSDHSNEKAHSVRLKLIVEQCRHLPIPSKFPPIRETDHGSAKKKTAELYYDIALEFGRLDEQMKTYFTQAEDSLQYADNEEYGEVIRSLQRIYDLFVEPFEMIEAATREYANSLTGIYYSAAQFSQIHQAVKQIEQTKKEWEEQLDQAAASKGDTELSALEELDSMIGLHDVKKRIAKLYQFLHYQKARKEQGFRFKDELSLHMILTGNPGTGKTRLARLIAKIYYELGLLERPEVYEVDRSQLVGGYVGQTEEQTTQAIERALGGVLFIDEAYSLKRQGQSTQDYGQAAIDTLVSAMTSGKYQGKFAVILAGYPEEMRNFLRANPGLRSRFPEQNHVQIENYSTDELIEMAKNVAVENDFVITEEAIMALKERIEKQQVDESFGNGRTVKNIVLDAIFQKGASVQLDKVESNDFLLLEAGDFKSEVSSKTNEENDPLEQLNELIGLTEAKKTIERLTSFVKVQQLRREHHLEVKPIGLHAVFTGNPGTGKTTVARIYAKALHQLGLLKRGHMVEVSRADLVAGYVGQTAIKTREKIVDALGGVLFIDEAYSLLGKGENDFGAEALATLVQEMTVHDENLVVVMAGYKTEMQKLLEVNPGLRSRFKNEVEFSDYTVSELKEILLKRAHLHGYQFNQEAMNSLSELIPKEGHPGNGRFVAGLLESLIQAQATRLAAERQAHIDKDMLTTITKEDMLFLQKMEG</sequence>
<proteinExistence type="inferred from homology"/>